<organism evidence="1 2">
    <name type="scientific">Dyadobacter arcticus</name>
    <dbReference type="NCBI Taxonomy" id="1078754"/>
    <lineage>
        <taxon>Bacteria</taxon>
        <taxon>Pseudomonadati</taxon>
        <taxon>Bacteroidota</taxon>
        <taxon>Cytophagia</taxon>
        <taxon>Cytophagales</taxon>
        <taxon>Spirosomataceae</taxon>
        <taxon>Dyadobacter</taxon>
    </lineage>
</organism>
<proteinExistence type="predicted"/>
<dbReference type="EMBL" id="JAASQJ010000003">
    <property type="protein sequence ID" value="NIJ54593.1"/>
    <property type="molecule type" value="Genomic_DNA"/>
</dbReference>
<protein>
    <submittedName>
        <fullName evidence="1">Uncharacterized protein</fullName>
    </submittedName>
</protein>
<name>A0ABX0UNM2_9BACT</name>
<reference evidence="1 2" key="1">
    <citation type="submission" date="2020-03" db="EMBL/GenBank/DDBJ databases">
        <title>Genomic Encyclopedia of Type Strains, Phase IV (KMG-IV): sequencing the most valuable type-strain genomes for metagenomic binning, comparative biology and taxonomic classification.</title>
        <authorList>
            <person name="Goeker M."/>
        </authorList>
    </citation>
    <scope>NUCLEOTIDE SEQUENCE [LARGE SCALE GENOMIC DNA]</scope>
    <source>
        <strain evidence="1 2">DSM 102865</strain>
    </source>
</reference>
<comment type="caution">
    <text evidence="1">The sequence shown here is derived from an EMBL/GenBank/DDBJ whole genome shotgun (WGS) entry which is preliminary data.</text>
</comment>
<keyword evidence="2" id="KW-1185">Reference proteome</keyword>
<evidence type="ECO:0000313" key="1">
    <source>
        <dbReference type="EMBL" id="NIJ54593.1"/>
    </source>
</evidence>
<gene>
    <name evidence="1" type="ORF">FHS68_003775</name>
</gene>
<dbReference type="Proteomes" id="UP001179181">
    <property type="component" value="Unassembled WGS sequence"/>
</dbReference>
<accession>A0ABX0UNM2</accession>
<evidence type="ECO:0000313" key="2">
    <source>
        <dbReference type="Proteomes" id="UP001179181"/>
    </source>
</evidence>
<dbReference type="RefSeq" id="WP_167272972.1">
    <property type="nucleotide sequence ID" value="NZ_JAASQJ010000003.1"/>
</dbReference>
<sequence length="395" mass="44943">MSATDKIPGNVSVRVTTFMPDSQRIPKLIEIFDKSLKSIWSQWYESNEFIINDLQPGTYTLRLSMSSGIQKDETFELEEGKRKEITIEIGNNSPHESHEWAYLNKSFSIESIRDTDMKAIQYYKEPGKLVNSKIWKFSDGKWQQKLLPQFMSQRIRRDGNVFTYRTDDLLSVLEISGRAMPNLYVSLPPGNDLNCLVKLAEGEGEEIHPIDVTVSTDHFKAETLIALLTSGKIRQAKKLSNAAEAEELLYQKMVNPVAAAIGGYFLLKIGELERLHDWANNLANWFPWLPDGAIIHATQLLNKKEKTKNDIDLIRKRLLQAAGEGVPVYSEGLRLLEKGLTQLWYHSEQKDNEIKKAHDRIGDYLGVTDFSQETTTFIGISPSEPGMRAPKKIKV</sequence>